<evidence type="ECO:0000256" key="3">
    <source>
        <dbReference type="ARBA" id="ARBA00022777"/>
    </source>
</evidence>
<evidence type="ECO:0000259" key="7">
    <source>
        <dbReference type="PROSITE" id="PS50011"/>
    </source>
</evidence>
<dbReference type="Gene3D" id="1.10.510.10">
    <property type="entry name" value="Transferase(Phosphotransferase) domain 1"/>
    <property type="match status" value="1"/>
</dbReference>
<dbReference type="SUPFAM" id="SSF56112">
    <property type="entry name" value="Protein kinase-like (PK-like)"/>
    <property type="match status" value="1"/>
</dbReference>
<dbReference type="Proteomes" id="UP000001880">
    <property type="component" value="Chromosome"/>
</dbReference>
<dbReference type="STRING" id="502025.Hoch_3630"/>
<keyword evidence="3 8" id="KW-0418">Kinase</keyword>
<feature type="compositionally biased region" description="Low complexity" evidence="6">
    <location>
        <begin position="13"/>
        <end position="22"/>
    </location>
</feature>
<dbReference type="AlphaFoldDB" id="D0LX90"/>
<dbReference type="eggNOG" id="COG0515">
    <property type="taxonomic scope" value="Bacteria"/>
</dbReference>
<evidence type="ECO:0000256" key="6">
    <source>
        <dbReference type="SAM" id="MobiDB-lite"/>
    </source>
</evidence>
<dbReference type="HOGENOM" id="CLU_459113_0_0_7"/>
<dbReference type="PROSITE" id="PS00108">
    <property type="entry name" value="PROTEIN_KINASE_ST"/>
    <property type="match status" value="1"/>
</dbReference>
<feature type="compositionally biased region" description="Low complexity" evidence="6">
    <location>
        <begin position="74"/>
        <end position="90"/>
    </location>
</feature>
<accession>D0LX90</accession>
<dbReference type="PROSITE" id="PS00107">
    <property type="entry name" value="PROTEIN_KINASE_ATP"/>
    <property type="match status" value="1"/>
</dbReference>
<dbReference type="InterPro" id="IPR008271">
    <property type="entry name" value="Ser/Thr_kinase_AS"/>
</dbReference>
<dbReference type="PANTHER" id="PTHR43289:SF6">
    <property type="entry name" value="SERINE_THREONINE-PROTEIN KINASE NEKL-3"/>
    <property type="match status" value="1"/>
</dbReference>
<gene>
    <name evidence="8" type="ordered locus">Hoch_3630</name>
</gene>
<feature type="region of interest" description="Disordered" evidence="6">
    <location>
        <begin position="1"/>
        <end position="60"/>
    </location>
</feature>
<dbReference type="OrthoDB" id="9779541at2"/>
<dbReference type="InterPro" id="IPR011009">
    <property type="entry name" value="Kinase-like_dom_sf"/>
</dbReference>
<dbReference type="GO" id="GO:0004674">
    <property type="term" value="F:protein serine/threonine kinase activity"/>
    <property type="evidence" value="ECO:0007669"/>
    <property type="project" value="UniProtKB-KW"/>
</dbReference>
<evidence type="ECO:0000256" key="2">
    <source>
        <dbReference type="ARBA" id="ARBA00022741"/>
    </source>
</evidence>
<feature type="domain" description="Protein kinase" evidence="7">
    <location>
        <begin position="180"/>
        <end position="439"/>
    </location>
</feature>
<keyword evidence="1" id="KW-0808">Transferase</keyword>
<sequence>MPKREDDHIVEEALLPTLTPPTRARPRPATRDSDLDPTSVHWSPSFEPGDDDPVRSGDATVVMSADASAHFSGMHSALSSSGAGHAQAGAADDEVSEADTQAVDASRVLSQQPLKPAYDSQKIAIPVRAADEAAAHADADATDVEQDQENSKEETISAEPVAIEAPQRSARPGDIIHHKYHVEGQIGRGGMGRVLRVRHQELGRAFALKLIKAPIATDPRIREMFHREATLASSLAHENICSIFDFGTDEVFGLFMVMELLEGQTLFHRLYHKGRFAPKVACDIIWQIAEALRYIHDQSIVHGDIKSENILITRTPERRRVPKLLDFGLARANVQPQGGQIEGTPEYLAPERIYGGPPSHASDIYALGLLFYELLVGRLPFRGSIEQVFEMQIRHPVPKVSEQLQGGIDERVDELIGRATAKRPEERHSDVAAFMYELRTLMSMLGMPLPGRVRGRASADAARAGRTRSRAVSAQRAKAPAEIFEHMPLPVASLEPDSKVRTANLAFWKFLGIDEPSLPLPLSSSPLIDFYPQLVDDLKEVASLRSTVKRILVLDGGSAAVEVAVILTAAPATATATAGEIYITLHPLGRADGR</sequence>
<evidence type="ECO:0000313" key="8">
    <source>
        <dbReference type="EMBL" id="ACY16132.1"/>
    </source>
</evidence>
<keyword evidence="8" id="KW-0723">Serine/threonine-protein kinase</keyword>
<evidence type="ECO:0000313" key="9">
    <source>
        <dbReference type="Proteomes" id="UP000001880"/>
    </source>
</evidence>
<keyword evidence="9" id="KW-1185">Reference proteome</keyword>
<dbReference type="PANTHER" id="PTHR43289">
    <property type="entry name" value="MITOGEN-ACTIVATED PROTEIN KINASE KINASE KINASE 20-RELATED"/>
    <property type="match status" value="1"/>
</dbReference>
<feature type="compositionally biased region" description="Basic and acidic residues" evidence="6">
    <location>
        <begin position="1"/>
        <end position="11"/>
    </location>
</feature>
<dbReference type="EMBL" id="CP001804">
    <property type="protein sequence ID" value="ACY16132.1"/>
    <property type="molecule type" value="Genomic_DNA"/>
</dbReference>
<evidence type="ECO:0000256" key="1">
    <source>
        <dbReference type="ARBA" id="ARBA00022679"/>
    </source>
</evidence>
<feature type="binding site" evidence="5">
    <location>
        <position position="209"/>
    </location>
    <ligand>
        <name>ATP</name>
        <dbReference type="ChEBI" id="CHEBI:30616"/>
    </ligand>
</feature>
<dbReference type="KEGG" id="hoh:Hoch_3630"/>
<dbReference type="InterPro" id="IPR017441">
    <property type="entry name" value="Protein_kinase_ATP_BS"/>
</dbReference>
<dbReference type="SMART" id="SM00220">
    <property type="entry name" value="S_TKc"/>
    <property type="match status" value="1"/>
</dbReference>
<dbReference type="PROSITE" id="PS50011">
    <property type="entry name" value="PROTEIN_KINASE_DOM"/>
    <property type="match status" value="1"/>
</dbReference>
<reference evidence="8 9" key="1">
    <citation type="journal article" date="2010" name="Stand. Genomic Sci.">
        <title>Complete genome sequence of Haliangium ochraceum type strain (SMP-2).</title>
        <authorList>
            <consortium name="US DOE Joint Genome Institute (JGI-PGF)"/>
            <person name="Ivanova N."/>
            <person name="Daum C."/>
            <person name="Lang E."/>
            <person name="Abt B."/>
            <person name="Kopitz M."/>
            <person name="Saunders E."/>
            <person name="Lapidus A."/>
            <person name="Lucas S."/>
            <person name="Glavina Del Rio T."/>
            <person name="Nolan M."/>
            <person name="Tice H."/>
            <person name="Copeland A."/>
            <person name="Cheng J.F."/>
            <person name="Chen F."/>
            <person name="Bruce D."/>
            <person name="Goodwin L."/>
            <person name="Pitluck S."/>
            <person name="Mavromatis K."/>
            <person name="Pati A."/>
            <person name="Mikhailova N."/>
            <person name="Chen A."/>
            <person name="Palaniappan K."/>
            <person name="Land M."/>
            <person name="Hauser L."/>
            <person name="Chang Y.J."/>
            <person name="Jeffries C.D."/>
            <person name="Detter J.C."/>
            <person name="Brettin T."/>
            <person name="Rohde M."/>
            <person name="Goker M."/>
            <person name="Bristow J."/>
            <person name="Markowitz V."/>
            <person name="Eisen J.A."/>
            <person name="Hugenholtz P."/>
            <person name="Kyrpides N.C."/>
            <person name="Klenk H.P."/>
        </authorList>
    </citation>
    <scope>NUCLEOTIDE SEQUENCE [LARGE SCALE GENOMIC DNA]</scope>
    <source>
        <strain evidence="9">DSM 14365 / CIP 107738 / JCM 11303 / AJ 13395 / SMP-2</strain>
    </source>
</reference>
<protein>
    <submittedName>
        <fullName evidence="8">Serine/threonine protein kinase</fullName>
    </submittedName>
</protein>
<name>D0LX90_HALO1</name>
<dbReference type="Pfam" id="PF00069">
    <property type="entry name" value="Pkinase"/>
    <property type="match status" value="1"/>
</dbReference>
<evidence type="ECO:0000256" key="5">
    <source>
        <dbReference type="PROSITE-ProRule" id="PRU10141"/>
    </source>
</evidence>
<dbReference type="InterPro" id="IPR000719">
    <property type="entry name" value="Prot_kinase_dom"/>
</dbReference>
<evidence type="ECO:0000256" key="4">
    <source>
        <dbReference type="ARBA" id="ARBA00022840"/>
    </source>
</evidence>
<keyword evidence="2 5" id="KW-0547">Nucleotide-binding</keyword>
<organism evidence="8 9">
    <name type="scientific">Haliangium ochraceum (strain DSM 14365 / JCM 11303 / SMP-2)</name>
    <dbReference type="NCBI Taxonomy" id="502025"/>
    <lineage>
        <taxon>Bacteria</taxon>
        <taxon>Pseudomonadati</taxon>
        <taxon>Myxococcota</taxon>
        <taxon>Polyangia</taxon>
        <taxon>Haliangiales</taxon>
        <taxon>Kofleriaceae</taxon>
        <taxon>Haliangium</taxon>
    </lineage>
</organism>
<feature type="region of interest" description="Disordered" evidence="6">
    <location>
        <begin position="74"/>
        <end position="102"/>
    </location>
</feature>
<dbReference type="CDD" id="cd14014">
    <property type="entry name" value="STKc_PknB_like"/>
    <property type="match status" value="1"/>
</dbReference>
<keyword evidence="4 5" id="KW-0067">ATP-binding</keyword>
<proteinExistence type="predicted"/>
<feature type="region of interest" description="Disordered" evidence="6">
    <location>
        <begin position="134"/>
        <end position="159"/>
    </location>
</feature>
<dbReference type="GO" id="GO:0005524">
    <property type="term" value="F:ATP binding"/>
    <property type="evidence" value="ECO:0007669"/>
    <property type="project" value="UniProtKB-UniRule"/>
</dbReference>
<dbReference type="Gene3D" id="3.30.200.20">
    <property type="entry name" value="Phosphorylase Kinase, domain 1"/>
    <property type="match status" value="1"/>
</dbReference>